<accession>A0AAW5HRI5</accession>
<evidence type="ECO:0000313" key="1">
    <source>
        <dbReference type="EMBL" id="MCO1623292.1"/>
    </source>
</evidence>
<protein>
    <submittedName>
        <fullName evidence="1">Uncharacterized protein</fullName>
    </submittedName>
</protein>
<gene>
    <name evidence="1" type="ORF">M8C81_22095</name>
</gene>
<name>A0AAW5HRI5_PSEPU</name>
<proteinExistence type="predicted"/>
<sequence length="322" mass="37532">MRSSHICTVERLKGESLSSYMFRFAKSNDQALDLKLVVSCSDGKCDQDFLNEHEMARRFADSGVTIPDCDDCDSIGKAAIVPARFRKSYCYECIAEGLINVKEFTWRLEWRLLYAPYCSTHNTLLRDAPESVALKYDFGRKVFESHWHADSFRERHDVVSEKDSALLALGARCQSTLLLRRSMISVDDRVRFDKFLISLMRALLMPDFHYSYIAHQISSWRGSECFPKYGRNFYVNYFFEIYRVSTFARGRAIYLVGLLMGWVTSQEAGAALDYNYHLIYSPDKIWERIDRNSSLKQWIKMDLERYGTSELSESHLLGRKYV</sequence>
<dbReference type="EMBL" id="JAMHFX010000219">
    <property type="protein sequence ID" value="MCO1623292.1"/>
    <property type="molecule type" value="Genomic_DNA"/>
</dbReference>
<organism evidence="1 2">
    <name type="scientific">Pseudomonas putida</name>
    <name type="common">Arthrobacter siderocapsulatus</name>
    <dbReference type="NCBI Taxonomy" id="303"/>
    <lineage>
        <taxon>Bacteria</taxon>
        <taxon>Pseudomonadati</taxon>
        <taxon>Pseudomonadota</taxon>
        <taxon>Gammaproteobacteria</taxon>
        <taxon>Pseudomonadales</taxon>
        <taxon>Pseudomonadaceae</taxon>
        <taxon>Pseudomonas</taxon>
    </lineage>
</organism>
<reference evidence="1" key="1">
    <citation type="submission" date="2022-05" db="EMBL/GenBank/DDBJ databases">
        <authorList>
            <person name="Yi M."/>
        </authorList>
    </citation>
    <scope>NUCLEOTIDE SEQUENCE</scope>
    <source>
        <strain evidence="1">DS2</strain>
    </source>
</reference>
<evidence type="ECO:0000313" key="2">
    <source>
        <dbReference type="Proteomes" id="UP001202943"/>
    </source>
</evidence>
<dbReference type="Proteomes" id="UP001202943">
    <property type="component" value="Unassembled WGS sequence"/>
</dbReference>
<reference evidence="1" key="2">
    <citation type="submission" date="2023-08" db="EMBL/GenBank/DDBJ databases">
        <title>Isolation, Identification, Denitrification Characteristics of A Highly Efficient Aerobic Denitrifying Bacterial Strain DS2.</title>
        <authorList>
            <person name="Wang H."/>
        </authorList>
    </citation>
    <scope>NUCLEOTIDE SEQUENCE</scope>
    <source>
        <strain evidence="1">DS2</strain>
    </source>
</reference>
<dbReference type="AlphaFoldDB" id="A0AAW5HRI5"/>
<comment type="caution">
    <text evidence="1">The sequence shown here is derived from an EMBL/GenBank/DDBJ whole genome shotgun (WGS) entry which is preliminary data.</text>
</comment>
<dbReference type="RefSeq" id="WP_252461109.1">
    <property type="nucleotide sequence ID" value="NZ_JAMHFX010000219.1"/>
</dbReference>